<gene>
    <name evidence="1" type="ORF">H8S65_09335</name>
</gene>
<organism evidence="1 2">
    <name type="scientific">Parabacteroides hominis</name>
    <dbReference type="NCBI Taxonomy" id="2763057"/>
    <lineage>
        <taxon>Bacteria</taxon>
        <taxon>Pseudomonadati</taxon>
        <taxon>Bacteroidota</taxon>
        <taxon>Bacteroidia</taxon>
        <taxon>Bacteroidales</taxon>
        <taxon>Tannerellaceae</taxon>
        <taxon>Parabacteroides</taxon>
    </lineage>
</organism>
<name>A0ABR7DNF2_9BACT</name>
<keyword evidence="2" id="KW-1185">Reference proteome</keyword>
<evidence type="ECO:0000313" key="1">
    <source>
        <dbReference type="EMBL" id="MBC5632969.1"/>
    </source>
</evidence>
<dbReference type="RefSeq" id="WP_186929721.1">
    <property type="nucleotide sequence ID" value="NZ_JACOOJ010000013.1"/>
</dbReference>
<evidence type="ECO:0000313" key="2">
    <source>
        <dbReference type="Proteomes" id="UP000651475"/>
    </source>
</evidence>
<proteinExistence type="predicted"/>
<dbReference type="Proteomes" id="UP000651475">
    <property type="component" value="Unassembled WGS sequence"/>
</dbReference>
<reference evidence="1 2" key="1">
    <citation type="submission" date="2020-08" db="EMBL/GenBank/DDBJ databases">
        <title>Genome public.</title>
        <authorList>
            <person name="Liu C."/>
            <person name="Sun Q."/>
        </authorList>
    </citation>
    <scope>NUCLEOTIDE SEQUENCE [LARGE SCALE GENOMIC DNA]</scope>
    <source>
        <strain evidence="1 2">NSJ-79</strain>
    </source>
</reference>
<protein>
    <submittedName>
        <fullName evidence="1">Uncharacterized protein</fullName>
    </submittedName>
</protein>
<sequence>MMMRENEKSMRTLAMLRYQADRYQSVGNGSMCQRVNAEIRRLMNKMSESSKN</sequence>
<comment type="caution">
    <text evidence="1">The sequence shown here is derived from an EMBL/GenBank/DDBJ whole genome shotgun (WGS) entry which is preliminary data.</text>
</comment>
<dbReference type="EMBL" id="JACOOJ010000013">
    <property type="protein sequence ID" value="MBC5632969.1"/>
    <property type="molecule type" value="Genomic_DNA"/>
</dbReference>
<accession>A0ABR7DNF2</accession>